<comment type="pathway">
    <text evidence="1">Lipid metabolism; fatty acid beta-oxidation.</text>
</comment>
<evidence type="ECO:0000259" key="8">
    <source>
        <dbReference type="Pfam" id="PF00725"/>
    </source>
</evidence>
<keyword evidence="4" id="KW-0560">Oxidoreductase</keyword>
<proteinExistence type="predicted"/>
<dbReference type="Pfam" id="PF02737">
    <property type="entry name" value="3HCDH_N"/>
    <property type="match status" value="1"/>
</dbReference>
<dbReference type="SUPFAM" id="SSF48179">
    <property type="entry name" value="6-phosphogluconate dehydrogenase C-terminal domain-like"/>
    <property type="match status" value="2"/>
</dbReference>
<dbReference type="PANTHER" id="PTHR48075:SF7">
    <property type="entry name" value="3-HYDROXYACYL-COA DEHYDROGENASE-RELATED"/>
    <property type="match status" value="1"/>
</dbReference>
<dbReference type="SUPFAM" id="SSF51735">
    <property type="entry name" value="NAD(P)-binding Rossmann-fold domains"/>
    <property type="match status" value="1"/>
</dbReference>
<evidence type="ECO:0000256" key="1">
    <source>
        <dbReference type="ARBA" id="ARBA00005005"/>
    </source>
</evidence>
<evidence type="ECO:0000256" key="4">
    <source>
        <dbReference type="ARBA" id="ARBA00023002"/>
    </source>
</evidence>
<comment type="catalytic activity">
    <reaction evidence="7">
        <text>a (3S)-3-hydroxyacyl-CoA + NAD(+) = a 3-oxoacyl-CoA + NADH + H(+)</text>
        <dbReference type="Rhea" id="RHEA:22432"/>
        <dbReference type="ChEBI" id="CHEBI:15378"/>
        <dbReference type="ChEBI" id="CHEBI:57318"/>
        <dbReference type="ChEBI" id="CHEBI:57540"/>
        <dbReference type="ChEBI" id="CHEBI:57945"/>
        <dbReference type="ChEBI" id="CHEBI:90726"/>
        <dbReference type="EC" id="1.1.1.35"/>
    </reaction>
</comment>
<dbReference type="PANTHER" id="PTHR48075">
    <property type="entry name" value="3-HYDROXYACYL-COA DEHYDROGENASE FAMILY PROTEIN"/>
    <property type="match status" value="1"/>
</dbReference>
<dbReference type="EMBL" id="JBHUIP010000012">
    <property type="protein sequence ID" value="MFD2264047.1"/>
    <property type="molecule type" value="Genomic_DNA"/>
</dbReference>
<dbReference type="Gene3D" id="3.40.50.720">
    <property type="entry name" value="NAD(P)-binding Rossmann-like Domain"/>
    <property type="match status" value="1"/>
</dbReference>
<keyword evidence="11" id="KW-1185">Reference proteome</keyword>
<evidence type="ECO:0000256" key="3">
    <source>
        <dbReference type="ARBA" id="ARBA00022963"/>
    </source>
</evidence>
<keyword evidence="2" id="KW-0276">Fatty acid metabolism</keyword>
<dbReference type="InterPro" id="IPR006176">
    <property type="entry name" value="3-OHacyl-CoA_DH_NAD-bd"/>
</dbReference>
<dbReference type="InterPro" id="IPR029045">
    <property type="entry name" value="ClpP/crotonase-like_dom_sf"/>
</dbReference>
<evidence type="ECO:0000313" key="10">
    <source>
        <dbReference type="EMBL" id="MFD2264047.1"/>
    </source>
</evidence>
<protein>
    <submittedName>
        <fullName evidence="10">3-hydroxyacyl-CoA dehydrogenase NAD-binding domain-containing protein</fullName>
    </submittedName>
</protein>
<evidence type="ECO:0000256" key="2">
    <source>
        <dbReference type="ARBA" id="ARBA00022832"/>
    </source>
</evidence>
<comment type="caution">
    <text evidence="10">The sequence shown here is derived from an EMBL/GenBank/DDBJ whole genome shotgun (WGS) entry which is preliminary data.</text>
</comment>
<evidence type="ECO:0000256" key="5">
    <source>
        <dbReference type="ARBA" id="ARBA00023027"/>
    </source>
</evidence>
<organism evidence="10 11">
    <name type="scientific">Lacibacterium aquatile</name>
    <dbReference type="NCBI Taxonomy" id="1168082"/>
    <lineage>
        <taxon>Bacteria</taxon>
        <taxon>Pseudomonadati</taxon>
        <taxon>Pseudomonadota</taxon>
        <taxon>Alphaproteobacteria</taxon>
        <taxon>Rhodospirillales</taxon>
        <taxon>Rhodospirillaceae</taxon>
    </lineage>
</organism>
<gene>
    <name evidence="10" type="ORF">ACFSM5_14190</name>
</gene>
<dbReference type="InterPro" id="IPR008927">
    <property type="entry name" value="6-PGluconate_DH-like_C_sf"/>
</dbReference>
<feature type="domain" description="3-hydroxyacyl-CoA dehydrogenase C-terminal" evidence="8">
    <location>
        <begin position="190"/>
        <end position="291"/>
    </location>
</feature>
<dbReference type="Pfam" id="PF00725">
    <property type="entry name" value="3HCDH"/>
    <property type="match status" value="2"/>
</dbReference>
<reference evidence="11" key="1">
    <citation type="journal article" date="2019" name="Int. J. Syst. Evol. Microbiol.">
        <title>The Global Catalogue of Microorganisms (GCM) 10K type strain sequencing project: providing services to taxonomists for standard genome sequencing and annotation.</title>
        <authorList>
            <consortium name="The Broad Institute Genomics Platform"/>
            <consortium name="The Broad Institute Genome Sequencing Center for Infectious Disease"/>
            <person name="Wu L."/>
            <person name="Ma J."/>
        </authorList>
    </citation>
    <scope>NUCLEOTIDE SEQUENCE [LARGE SCALE GENOMIC DNA]</scope>
    <source>
        <strain evidence="11">CGMCC 1.19062</strain>
    </source>
</reference>
<accession>A0ABW5DSI6</accession>
<dbReference type="CDD" id="cd06558">
    <property type="entry name" value="crotonase-like"/>
    <property type="match status" value="1"/>
</dbReference>
<dbReference type="InterPro" id="IPR036291">
    <property type="entry name" value="NAD(P)-bd_dom_sf"/>
</dbReference>
<dbReference type="RefSeq" id="WP_379877088.1">
    <property type="nucleotide sequence ID" value="NZ_JBHUIP010000012.1"/>
</dbReference>
<keyword evidence="6" id="KW-0443">Lipid metabolism</keyword>
<dbReference type="InterPro" id="IPR001753">
    <property type="entry name" value="Enoyl-CoA_hydra/iso"/>
</dbReference>
<dbReference type="Pfam" id="PF00378">
    <property type="entry name" value="ECH_1"/>
    <property type="match status" value="1"/>
</dbReference>
<dbReference type="InterPro" id="IPR006108">
    <property type="entry name" value="3HC_DH_C"/>
</dbReference>
<dbReference type="Proteomes" id="UP001597295">
    <property type="component" value="Unassembled WGS sequence"/>
</dbReference>
<feature type="domain" description="3-hydroxyacyl-CoA dehydrogenase C-terminal" evidence="8">
    <location>
        <begin position="339"/>
        <end position="392"/>
    </location>
</feature>
<evidence type="ECO:0000259" key="9">
    <source>
        <dbReference type="Pfam" id="PF02737"/>
    </source>
</evidence>
<evidence type="ECO:0000256" key="7">
    <source>
        <dbReference type="ARBA" id="ARBA00049556"/>
    </source>
</evidence>
<dbReference type="Gene3D" id="3.90.226.10">
    <property type="entry name" value="2-enoyl-CoA Hydratase, Chain A, domain 1"/>
    <property type="match status" value="1"/>
</dbReference>
<keyword evidence="3" id="KW-0442">Lipid degradation</keyword>
<dbReference type="SUPFAM" id="SSF52096">
    <property type="entry name" value="ClpP/crotonase"/>
    <property type="match status" value="1"/>
</dbReference>
<sequence length="766" mass="81816">MAISKVCVIGSGVMGSGIAAHVANAGVPVLLLDIVKDGPDRSAIARGAIDRMLKADPAPFMSSAAAKLVTPGNLEDDLAQIAECDWIIEAVVENLDIKKTLYEKLEGVRKPGSIVSSNTSTMPLAILTAGRSEGFQRDFLITHFFNPPRYLRLLELVAGPKTRADAVAEIDAFADYKLGKGVVRCKDTPGFIANRIGTYWIQAAVNEAMDLGLSVEAADALASKPMGIPKTGVFGLIDLVGLDLMPLIAKSMAMTLPKGDDFLRISRTPPLFQKMIAEGFTGRKGKGGFYRLNEKRQKLAIDLKAGDYHPAGKVKLEAIERAGRSLKVLATDASTEGEYVKRVLVQTLGYVASLVPEISDDITAVDEAMRLGYNWTYGPFELIDQLGADWLAEQLGDKAPAILKQASGGFYKVDGGTLHALALDGSYKPVVRKDGVLLLADVKRAGKPLLKNGSAALWDIGDGVVCFEFTAKMNSLDGDVLKLLGETVAFVQMKGLKGLVVYNEGSNFTVGANLGLALFAANIALWPAIEELVAGGQAAYKALKYAPFPVVGAPANMALGGGCEILLHCDHVQAHAESYIGLVEVGVGIIPGWGGCKELLARQFAEKRRPQGPMPPIAKVFETISTAQVSRSAALAKELGYLRASDGITMNRDRLLADAKAAVLEMAKNYTPPAPPEFRLPGPTAKVAMDMAVDGFRQQGKATPHDETVSKKLSTVLSGGDTDVTEILSEDDLLTLERTAFMQLAKTPQTLARMEHMLSTGKPLRN</sequence>
<feature type="domain" description="3-hydroxyacyl-CoA dehydrogenase NAD binding" evidence="9">
    <location>
        <begin position="5"/>
        <end position="188"/>
    </location>
</feature>
<name>A0ABW5DSI6_9PROT</name>
<evidence type="ECO:0000313" key="11">
    <source>
        <dbReference type="Proteomes" id="UP001597295"/>
    </source>
</evidence>
<dbReference type="Gene3D" id="1.10.1040.50">
    <property type="match status" value="1"/>
</dbReference>
<evidence type="ECO:0000256" key="6">
    <source>
        <dbReference type="ARBA" id="ARBA00023098"/>
    </source>
</evidence>
<keyword evidence="5" id="KW-0520">NAD</keyword>